<dbReference type="InterPro" id="IPR036770">
    <property type="entry name" value="Ankyrin_rpt-contain_sf"/>
</dbReference>
<feature type="repeat" description="ANK" evidence="3">
    <location>
        <begin position="571"/>
        <end position="605"/>
    </location>
</feature>
<evidence type="ECO:0000256" key="1">
    <source>
        <dbReference type="ARBA" id="ARBA00022737"/>
    </source>
</evidence>
<accession>A0A0N4V644</accession>
<keyword evidence="5" id="KW-1185">Reference proteome</keyword>
<dbReference type="EMBL" id="UXUI01008129">
    <property type="protein sequence ID" value="VDD90577.1"/>
    <property type="molecule type" value="Genomic_DNA"/>
</dbReference>
<dbReference type="InterPro" id="IPR002110">
    <property type="entry name" value="Ankyrin_rpt"/>
</dbReference>
<dbReference type="Gene3D" id="1.25.40.20">
    <property type="entry name" value="Ankyrin repeat-containing domain"/>
    <property type="match status" value="3"/>
</dbReference>
<dbReference type="PROSITE" id="PS50297">
    <property type="entry name" value="ANK_REP_REGION"/>
    <property type="match status" value="4"/>
</dbReference>
<dbReference type="SMART" id="SM00248">
    <property type="entry name" value="ANK"/>
    <property type="match status" value="8"/>
</dbReference>
<dbReference type="Proteomes" id="UP000274131">
    <property type="component" value="Unassembled WGS sequence"/>
</dbReference>
<evidence type="ECO:0000256" key="3">
    <source>
        <dbReference type="PROSITE-ProRule" id="PRU00023"/>
    </source>
</evidence>
<proteinExistence type="predicted"/>
<organism evidence="6">
    <name type="scientific">Enterobius vermicularis</name>
    <name type="common">Human pinworm</name>
    <dbReference type="NCBI Taxonomy" id="51028"/>
    <lineage>
        <taxon>Eukaryota</taxon>
        <taxon>Metazoa</taxon>
        <taxon>Ecdysozoa</taxon>
        <taxon>Nematoda</taxon>
        <taxon>Chromadorea</taxon>
        <taxon>Rhabditida</taxon>
        <taxon>Spirurina</taxon>
        <taxon>Oxyuridomorpha</taxon>
        <taxon>Oxyuroidea</taxon>
        <taxon>Oxyuridae</taxon>
        <taxon>Enterobius</taxon>
    </lineage>
</organism>
<feature type="repeat" description="ANK" evidence="3">
    <location>
        <begin position="151"/>
        <end position="183"/>
    </location>
</feature>
<evidence type="ECO:0000256" key="2">
    <source>
        <dbReference type="ARBA" id="ARBA00023043"/>
    </source>
</evidence>
<keyword evidence="2 3" id="KW-0040">ANK repeat</keyword>
<evidence type="ECO:0000313" key="5">
    <source>
        <dbReference type="Proteomes" id="UP000274131"/>
    </source>
</evidence>
<dbReference type="PRINTS" id="PR01415">
    <property type="entry name" value="ANKYRIN"/>
</dbReference>
<evidence type="ECO:0000313" key="6">
    <source>
        <dbReference type="WBParaSite" id="EVEC_0000571701-mRNA-1"/>
    </source>
</evidence>
<dbReference type="Pfam" id="PF13637">
    <property type="entry name" value="Ank_4"/>
    <property type="match status" value="1"/>
</dbReference>
<protein>
    <submittedName>
        <fullName evidence="6">ANK_REP_REGION domain-containing protein</fullName>
    </submittedName>
</protein>
<reference evidence="4 5" key="2">
    <citation type="submission" date="2018-10" db="EMBL/GenBank/DDBJ databases">
        <authorList>
            <consortium name="Pathogen Informatics"/>
        </authorList>
    </citation>
    <scope>NUCLEOTIDE SEQUENCE [LARGE SCALE GENOMIC DNA]</scope>
</reference>
<keyword evidence="1" id="KW-0677">Repeat</keyword>
<name>A0A0N4V644_ENTVE</name>
<gene>
    <name evidence="4" type="ORF">EVEC_LOCUS5328</name>
</gene>
<reference evidence="6" key="1">
    <citation type="submission" date="2016-04" db="UniProtKB">
        <authorList>
            <consortium name="WormBaseParasite"/>
        </authorList>
    </citation>
    <scope>IDENTIFICATION</scope>
</reference>
<dbReference type="STRING" id="51028.A0A0N4V644"/>
<dbReference type="AlphaFoldDB" id="A0A0N4V644"/>
<dbReference type="InterPro" id="IPR011990">
    <property type="entry name" value="TPR-like_helical_dom_sf"/>
</dbReference>
<dbReference type="SUPFAM" id="SSF48403">
    <property type="entry name" value="Ankyrin repeat"/>
    <property type="match status" value="2"/>
</dbReference>
<dbReference type="PROSITE" id="PS50088">
    <property type="entry name" value="ANK_REPEAT"/>
    <property type="match status" value="5"/>
</dbReference>
<feature type="repeat" description="ANK" evidence="3">
    <location>
        <begin position="184"/>
        <end position="209"/>
    </location>
</feature>
<dbReference type="OrthoDB" id="10071877at2759"/>
<feature type="repeat" description="ANK" evidence="3">
    <location>
        <begin position="118"/>
        <end position="150"/>
    </location>
</feature>
<dbReference type="Pfam" id="PF12796">
    <property type="entry name" value="Ank_2"/>
    <property type="match status" value="1"/>
</dbReference>
<dbReference type="Gene3D" id="1.25.40.10">
    <property type="entry name" value="Tetratricopeptide repeat domain"/>
    <property type="match status" value="1"/>
</dbReference>
<sequence length="632" mass="70242">MNGEEYQAVVYNSARDGNLRRLRIFLEDRTKDWLDKCFCGSSRKTPPIVIAARNGHLEVVRYLLLKGADVSATGTVSFDGEVIPHAPALWAAAAAGNLDIVKCLVEEGHADINQTTDTHSSPLRGACYDGHLDVVKYLVERGADFELANQHGHTPLMIAAFRKHHFVVKYLLSQGADPLKASERGNTALHDAAEAGSVPITRLLLDSGAVNVPDDANVTPLKCAAMSGNEEVIRLFEPIVDSQQMREALKLYGATLVDKKMDLGAATKIWEEAMNYGKPLSERKPEAAYGNLLEIDSLSEIRDIVGDPDSIRSQALIIRERILGRSHPETHYFIRYRGAVYCDLGQLHRCFTLWLHAVELQQSSLCPLHTSIISTITSFMDTFMATVNDGIISGNADVSQEMCYMLRDQICELLNCVVHELQRFKDLTEKVKVESGEEVDVKHSPEFLLQSCLQLVLLKFVIEEEERLGAGKSSRSCESDFKLRRYYKLIRLSPEEEKGDLSNSFPMKDWKCHPFAGSLLKTLQICKALSLHPLHTACRDINKPITSRFPSADVIGCLIKAGADVNELNESGETALHTLLLGEKPRQSVARLLLENGANLFARTKNDETCLLLLQKKLRNTIGHLKVGELTS</sequence>
<dbReference type="PANTHER" id="PTHR24188:SF29">
    <property type="entry name" value="GH09064P"/>
    <property type="match status" value="1"/>
</dbReference>
<dbReference type="WBParaSite" id="EVEC_0000571701-mRNA-1">
    <property type="protein sequence ID" value="EVEC_0000571701-mRNA-1"/>
    <property type="gene ID" value="EVEC_0000571701"/>
</dbReference>
<dbReference type="Pfam" id="PF00023">
    <property type="entry name" value="Ank"/>
    <property type="match status" value="1"/>
</dbReference>
<evidence type="ECO:0000313" key="4">
    <source>
        <dbReference type="EMBL" id="VDD90577.1"/>
    </source>
</evidence>
<dbReference type="PANTHER" id="PTHR24188">
    <property type="entry name" value="ANKYRIN REPEAT PROTEIN"/>
    <property type="match status" value="1"/>
</dbReference>
<feature type="repeat" description="ANK" evidence="3">
    <location>
        <begin position="43"/>
        <end position="75"/>
    </location>
</feature>